<organism evidence="1">
    <name type="scientific">uncultured Caudovirales phage</name>
    <dbReference type="NCBI Taxonomy" id="2100421"/>
    <lineage>
        <taxon>Viruses</taxon>
        <taxon>Duplodnaviria</taxon>
        <taxon>Heunggongvirae</taxon>
        <taxon>Uroviricota</taxon>
        <taxon>Caudoviricetes</taxon>
        <taxon>Peduoviridae</taxon>
        <taxon>Maltschvirus</taxon>
        <taxon>Maltschvirus maltsch</taxon>
    </lineage>
</organism>
<proteinExistence type="predicted"/>
<accession>A0A6J5KRM3</accession>
<evidence type="ECO:0008006" key="2">
    <source>
        <dbReference type="Google" id="ProtNLM"/>
    </source>
</evidence>
<evidence type="ECO:0000313" key="1">
    <source>
        <dbReference type="EMBL" id="CAB4123896.1"/>
    </source>
</evidence>
<gene>
    <name evidence="1" type="ORF">UFOVP45_52</name>
</gene>
<dbReference type="Gene3D" id="1.10.10.10">
    <property type="entry name" value="Winged helix-like DNA-binding domain superfamily/Winged helix DNA-binding domain"/>
    <property type="match status" value="1"/>
</dbReference>
<dbReference type="EMBL" id="LR796175">
    <property type="protein sequence ID" value="CAB4123896.1"/>
    <property type="molecule type" value="Genomic_DNA"/>
</dbReference>
<dbReference type="InterPro" id="IPR036388">
    <property type="entry name" value="WH-like_DNA-bd_sf"/>
</dbReference>
<reference evidence="1" key="1">
    <citation type="submission" date="2020-04" db="EMBL/GenBank/DDBJ databases">
        <authorList>
            <person name="Chiriac C."/>
            <person name="Salcher M."/>
            <person name="Ghai R."/>
            <person name="Kavagutti S V."/>
        </authorList>
    </citation>
    <scope>NUCLEOTIDE SEQUENCE</scope>
</reference>
<dbReference type="InterPro" id="IPR036390">
    <property type="entry name" value="WH_DNA-bd_sf"/>
</dbReference>
<name>A0A6J5KRM3_9CAUD</name>
<protein>
    <recommendedName>
        <fullName evidence="2">Helix-turn-helix domain containing protein</fullName>
    </recommendedName>
</protein>
<dbReference type="SUPFAM" id="SSF46785">
    <property type="entry name" value="Winged helix' DNA-binding domain"/>
    <property type="match status" value="1"/>
</dbReference>
<sequence length="340" mass="38866">MEGIDNLALLSLNVAELRTLLAMRHFSDAQGTVEASTDEVANLTGYSPATLRRALRGLESDGFVVTVRTKRNFGKYSYSKYTLVSPPLKNERWADSPALKNERSTYDSNSSNSNNLNSYTSTNMYNYIDSHMVEKSEYKEVVLAQERWKPRGEDTTGDDNIGGFGLFEDEKPAVQKKLLSTDKRDPKTRGRRPQEEWTAADVAVEFSHLLCKKYPYLPGTLQTSPLRGALAANRKKYGYTPLVELELLRLFIGDGRNHSDAETKPDMLYKRYLRMFQTHMDEALKNLGMPSRKELANPELVHEKISEYLYASDGREFDNSIPGRRRLEQYEEKLRVNEHA</sequence>